<gene>
    <name evidence="10" type="ORF">MICAG_2100002</name>
</gene>
<comment type="caution">
    <text evidence="10">The sequence shown here is derived from an EMBL/GenBank/DDBJ whole genome shotgun (WGS) entry which is preliminary data.</text>
</comment>
<keyword evidence="5 7" id="KW-0472">Membrane</keyword>
<dbReference type="PANTHER" id="PTHR30572:SF4">
    <property type="entry name" value="ABC TRANSPORTER PERMEASE YTRF"/>
    <property type="match status" value="1"/>
</dbReference>
<protein>
    <submittedName>
        <fullName evidence="10">Similar to tr|P74738|P74738</fullName>
    </submittedName>
</protein>
<evidence type="ECO:0000256" key="3">
    <source>
        <dbReference type="ARBA" id="ARBA00022692"/>
    </source>
</evidence>
<evidence type="ECO:0000256" key="1">
    <source>
        <dbReference type="ARBA" id="ARBA00004651"/>
    </source>
</evidence>
<dbReference type="InterPro" id="IPR050250">
    <property type="entry name" value="Macrolide_Exporter_MacB"/>
</dbReference>
<evidence type="ECO:0000313" key="10">
    <source>
        <dbReference type="EMBL" id="CCI23540.1"/>
    </source>
</evidence>
<feature type="transmembrane region" description="Helical" evidence="7">
    <location>
        <begin position="316"/>
        <end position="341"/>
    </location>
</feature>
<sequence length="440" mass="47202">MIGQQSVVGRQEIGDRRLFYLFSPNPTPHTPLITDMFIIESLKMAVSTLRANKVRSGLTMLGIIIGNASVVAMIGIGQGAQTLANDQFANLGPNTIFVVPGSRQARNTTVNLPKTLVLADAQAIAEQVPTVAEVAPEINARFLISYRNRNMTALVTGSTPEYASVRNFTLEKGRFINNIDLARNKRVTVIGREVVAQLFPTQNPLGQQLRIKNLSFEVIGILEAKGSFFGNNQDEMLIIPLSTMNSQLVGKTSAYGVELSWISLTARSGEEIRAAKFQIQNLLRLRHKIVAEDDFRVETAKQMIEIFGTITKGLTLLLALIAGISLIVGGIGVMNIMLVSVSERTGEIGLRKAIGAREQDILLQFLIESTLVSIAGGALGILVGAGAIVLVSSFSPLAATVSATAVALSLSVSTGIGLFFGVFPAYRASKLEPIVALRSV</sequence>
<proteinExistence type="inferred from homology"/>
<evidence type="ECO:0000259" key="9">
    <source>
        <dbReference type="Pfam" id="PF12704"/>
    </source>
</evidence>
<feature type="domain" description="MacB-like periplasmic core" evidence="9">
    <location>
        <begin position="56"/>
        <end position="281"/>
    </location>
</feature>
<keyword evidence="2" id="KW-1003">Cell membrane</keyword>
<accession>I4HNB6</accession>
<dbReference type="Pfam" id="PF02687">
    <property type="entry name" value="FtsX"/>
    <property type="match status" value="1"/>
</dbReference>
<comment type="subcellular location">
    <subcellularLocation>
        <location evidence="1">Cell membrane</location>
        <topology evidence="1">Multi-pass membrane protein</topology>
    </subcellularLocation>
</comment>
<feature type="transmembrane region" description="Helical" evidence="7">
    <location>
        <begin position="397"/>
        <end position="423"/>
    </location>
</feature>
<dbReference type="HOGENOM" id="CLU_000604_8_0_3"/>
<dbReference type="InterPro" id="IPR003838">
    <property type="entry name" value="ABC3_permease_C"/>
</dbReference>
<dbReference type="GO" id="GO:0022857">
    <property type="term" value="F:transmembrane transporter activity"/>
    <property type="evidence" value="ECO:0007669"/>
    <property type="project" value="TreeGrafter"/>
</dbReference>
<dbReference type="EMBL" id="CAIN01000125">
    <property type="protein sequence ID" value="CCI23540.1"/>
    <property type="molecule type" value="Genomic_DNA"/>
</dbReference>
<dbReference type="GO" id="GO:0005886">
    <property type="term" value="C:plasma membrane"/>
    <property type="evidence" value="ECO:0007669"/>
    <property type="project" value="UniProtKB-SubCell"/>
</dbReference>
<evidence type="ECO:0000313" key="11">
    <source>
        <dbReference type="Proteomes" id="UP000005291"/>
    </source>
</evidence>
<dbReference type="Pfam" id="PF12704">
    <property type="entry name" value="MacB_PCD"/>
    <property type="match status" value="1"/>
</dbReference>
<comment type="similarity">
    <text evidence="6">Belongs to the ABC-4 integral membrane protein family.</text>
</comment>
<dbReference type="AlphaFoldDB" id="I4HNB6"/>
<organism evidence="10 11">
    <name type="scientific">Microcystis aeruginosa PCC 9808</name>
    <dbReference type="NCBI Taxonomy" id="1160284"/>
    <lineage>
        <taxon>Bacteria</taxon>
        <taxon>Bacillati</taxon>
        <taxon>Cyanobacteriota</taxon>
        <taxon>Cyanophyceae</taxon>
        <taxon>Oscillatoriophycideae</taxon>
        <taxon>Chroococcales</taxon>
        <taxon>Microcystaceae</taxon>
        <taxon>Microcystis</taxon>
    </lineage>
</organism>
<dbReference type="Proteomes" id="UP000005291">
    <property type="component" value="Unassembled WGS sequence"/>
</dbReference>
<evidence type="ECO:0000256" key="7">
    <source>
        <dbReference type="SAM" id="Phobius"/>
    </source>
</evidence>
<evidence type="ECO:0000259" key="8">
    <source>
        <dbReference type="Pfam" id="PF02687"/>
    </source>
</evidence>
<name>I4HNB6_MICAE</name>
<evidence type="ECO:0000256" key="2">
    <source>
        <dbReference type="ARBA" id="ARBA00022475"/>
    </source>
</evidence>
<keyword evidence="4 7" id="KW-1133">Transmembrane helix</keyword>
<reference evidence="10 11" key="1">
    <citation type="submission" date="2012-04" db="EMBL/GenBank/DDBJ databases">
        <authorList>
            <person name="Genoscope - CEA"/>
        </authorList>
    </citation>
    <scope>NUCLEOTIDE SEQUENCE [LARGE SCALE GENOMIC DNA]</scope>
    <source>
        <strain evidence="10 11">9808</strain>
    </source>
</reference>
<dbReference type="PANTHER" id="PTHR30572">
    <property type="entry name" value="MEMBRANE COMPONENT OF TRANSPORTER-RELATED"/>
    <property type="match status" value="1"/>
</dbReference>
<feature type="transmembrane region" description="Helical" evidence="7">
    <location>
        <begin position="362"/>
        <end position="391"/>
    </location>
</feature>
<evidence type="ECO:0000256" key="4">
    <source>
        <dbReference type="ARBA" id="ARBA00022989"/>
    </source>
</evidence>
<dbReference type="InterPro" id="IPR025857">
    <property type="entry name" value="MacB_PCD"/>
</dbReference>
<evidence type="ECO:0000256" key="6">
    <source>
        <dbReference type="ARBA" id="ARBA00038076"/>
    </source>
</evidence>
<keyword evidence="3 7" id="KW-0812">Transmembrane</keyword>
<evidence type="ECO:0000256" key="5">
    <source>
        <dbReference type="ARBA" id="ARBA00023136"/>
    </source>
</evidence>
<feature type="domain" description="ABC3 transporter permease C-terminal" evidence="8">
    <location>
        <begin position="320"/>
        <end position="433"/>
    </location>
</feature>